<dbReference type="STRING" id="1210090.GCA_001613185_01007"/>
<dbReference type="EMBL" id="QNRE01000001">
    <property type="protein sequence ID" value="RBO96279.1"/>
    <property type="molecule type" value="Genomic_DNA"/>
</dbReference>
<dbReference type="AlphaFoldDB" id="A0A366E3D2"/>
<evidence type="ECO:0000313" key="2">
    <source>
        <dbReference type="EMBL" id="RBO96279.1"/>
    </source>
</evidence>
<keyword evidence="3" id="KW-1185">Reference proteome</keyword>
<dbReference type="SUPFAM" id="SSF54197">
    <property type="entry name" value="HIT-like"/>
    <property type="match status" value="1"/>
</dbReference>
<dbReference type="InterPro" id="IPR036265">
    <property type="entry name" value="HIT-like_sf"/>
</dbReference>
<keyword evidence="2" id="KW-0378">Hydrolase</keyword>
<evidence type="ECO:0000313" key="3">
    <source>
        <dbReference type="Proteomes" id="UP000252586"/>
    </source>
</evidence>
<feature type="domain" description="BURP" evidence="1">
    <location>
        <begin position="81"/>
        <end position="137"/>
    </location>
</feature>
<dbReference type="GO" id="GO:0016787">
    <property type="term" value="F:hydrolase activity"/>
    <property type="evidence" value="ECO:0007669"/>
    <property type="project" value="UniProtKB-KW"/>
</dbReference>
<name>A0A366E3D2_9NOCA</name>
<dbReference type="PROSITE" id="PS51277">
    <property type="entry name" value="BURP"/>
    <property type="match status" value="1"/>
</dbReference>
<proteinExistence type="predicted"/>
<dbReference type="Proteomes" id="UP000252586">
    <property type="component" value="Unassembled WGS sequence"/>
</dbReference>
<reference evidence="2 3" key="1">
    <citation type="submission" date="2018-06" db="EMBL/GenBank/DDBJ databases">
        <title>Genomic Encyclopedia of Type Strains, Phase IV (KMG-IV): sequencing the most valuable type-strain genomes for metagenomic binning, comparative biology and taxonomic classification.</title>
        <authorList>
            <person name="Goeker M."/>
        </authorList>
    </citation>
    <scope>NUCLEOTIDE SEQUENCE [LARGE SCALE GENOMIC DNA]</scope>
    <source>
        <strain evidence="2 3">DSM 44599</strain>
    </source>
</reference>
<evidence type="ECO:0000259" key="1">
    <source>
        <dbReference type="PROSITE" id="PS51277"/>
    </source>
</evidence>
<protein>
    <submittedName>
        <fullName evidence="2">Diadenosine tetraphosphate (Ap4A) HIT family hydrolase</fullName>
    </submittedName>
</protein>
<accession>A0A366E3D2</accession>
<dbReference type="Gene3D" id="3.30.428.10">
    <property type="entry name" value="HIT-like"/>
    <property type="match status" value="1"/>
</dbReference>
<gene>
    <name evidence="2" type="ORF">DFR74_101290</name>
</gene>
<comment type="caution">
    <text evidence="2">The sequence shown here is derived from an EMBL/GenBank/DDBJ whole genome shotgun (WGS) entry which is preliminary data.</text>
</comment>
<dbReference type="InterPro" id="IPR004873">
    <property type="entry name" value="BURP_dom"/>
</dbReference>
<organism evidence="2 3">
    <name type="scientific">Nocardia puris</name>
    <dbReference type="NCBI Taxonomy" id="208602"/>
    <lineage>
        <taxon>Bacteria</taxon>
        <taxon>Bacillati</taxon>
        <taxon>Actinomycetota</taxon>
        <taxon>Actinomycetes</taxon>
        <taxon>Mycobacteriales</taxon>
        <taxon>Nocardiaceae</taxon>
        <taxon>Nocardia</taxon>
    </lineage>
</organism>
<sequence length="137" mass="15457">MGPVLFEDDLVVVTHRPLSEGRLPGYLFVEPRRHTTGGFPDLTDAEGAAIGQAAARAARVLRRELAPRYVFSKITGITWEHFHQHVFARDHDTPDDVPWHSPDLWADAPPFDTDALERLCARLRERFSDPAPISPPR</sequence>